<dbReference type="PANTHER" id="PTHR23226">
    <property type="entry name" value="ZINC FINGER AND SCAN DOMAIN-CONTAINING"/>
    <property type="match status" value="1"/>
</dbReference>
<dbReference type="FunFam" id="3.30.160.60:FF:001003">
    <property type="entry name" value="Zinc finger protein 444"/>
    <property type="match status" value="1"/>
</dbReference>
<feature type="region of interest" description="Disordered" evidence="10">
    <location>
        <begin position="167"/>
        <end position="238"/>
    </location>
</feature>
<dbReference type="OMA" id="WRRFRHF"/>
<name>A0A8I5P3H4_PAPAN</name>
<dbReference type="InterPro" id="IPR003309">
    <property type="entry name" value="SCAN_dom"/>
</dbReference>
<dbReference type="GO" id="GO:0008270">
    <property type="term" value="F:zinc ion binding"/>
    <property type="evidence" value="ECO:0007669"/>
    <property type="project" value="UniProtKB-KW"/>
</dbReference>
<feature type="domain" description="SCAN box" evidence="13">
    <location>
        <begin position="89"/>
        <end position="165"/>
    </location>
</feature>
<dbReference type="InterPro" id="IPR013087">
    <property type="entry name" value="Znf_C2H2_type"/>
</dbReference>
<organism evidence="14 15">
    <name type="scientific">Papio anubis</name>
    <name type="common">Olive baboon</name>
    <dbReference type="NCBI Taxonomy" id="9555"/>
    <lineage>
        <taxon>Eukaryota</taxon>
        <taxon>Metazoa</taxon>
        <taxon>Chordata</taxon>
        <taxon>Craniata</taxon>
        <taxon>Vertebrata</taxon>
        <taxon>Euteleostomi</taxon>
        <taxon>Mammalia</taxon>
        <taxon>Eutheria</taxon>
        <taxon>Euarchontoglires</taxon>
        <taxon>Primates</taxon>
        <taxon>Haplorrhini</taxon>
        <taxon>Catarrhini</taxon>
        <taxon>Cercopithecidae</taxon>
        <taxon>Cercopithecinae</taxon>
        <taxon>Papio</taxon>
    </lineage>
</organism>
<dbReference type="Pfam" id="PF02023">
    <property type="entry name" value="SCAN"/>
    <property type="match status" value="1"/>
</dbReference>
<reference evidence="14" key="2">
    <citation type="submission" date="2025-08" db="UniProtKB">
        <authorList>
            <consortium name="Ensembl"/>
        </authorList>
    </citation>
    <scope>IDENTIFICATION</scope>
</reference>
<feature type="domain" description="C2H2-type" evidence="12">
    <location>
        <begin position="274"/>
        <end position="301"/>
    </location>
</feature>
<dbReference type="GeneTree" id="ENSGT00940000162893"/>
<dbReference type="Pfam" id="PF00096">
    <property type="entry name" value="zf-C2H2"/>
    <property type="match status" value="2"/>
</dbReference>
<dbReference type="CDD" id="cd07936">
    <property type="entry name" value="SCAN"/>
    <property type="match status" value="1"/>
</dbReference>
<reference evidence="14" key="3">
    <citation type="submission" date="2025-09" db="UniProtKB">
        <authorList>
            <consortium name="Ensembl"/>
        </authorList>
    </citation>
    <scope>IDENTIFICATION</scope>
</reference>
<evidence type="ECO:0000256" key="7">
    <source>
        <dbReference type="ARBA" id="ARBA00023242"/>
    </source>
</evidence>
<dbReference type="Gene3D" id="3.30.160.60">
    <property type="entry name" value="Classic Zinc Finger"/>
    <property type="match status" value="4"/>
</dbReference>
<proteinExistence type="predicted"/>
<evidence type="ECO:0000256" key="8">
    <source>
        <dbReference type="PROSITE-ProRule" id="PRU00042"/>
    </source>
</evidence>
<keyword evidence="7 9" id="KW-0539">Nucleus</keyword>
<dbReference type="GO" id="GO:0000978">
    <property type="term" value="F:RNA polymerase II cis-regulatory region sequence-specific DNA binding"/>
    <property type="evidence" value="ECO:0007669"/>
    <property type="project" value="TreeGrafter"/>
</dbReference>
<dbReference type="SMART" id="SM00431">
    <property type="entry name" value="SCAN"/>
    <property type="match status" value="1"/>
</dbReference>
<feature type="compositionally biased region" description="Low complexity" evidence="10">
    <location>
        <begin position="201"/>
        <end position="215"/>
    </location>
</feature>
<dbReference type="AlphaFoldDB" id="A0A8I5P3H4"/>
<dbReference type="Ensembl" id="ENSPANT00000078595.1">
    <property type="protein sequence ID" value="ENSPANP00000060199.1"/>
    <property type="gene ID" value="ENSPANG00000042535.1"/>
</dbReference>
<keyword evidence="11" id="KW-0732">Signal</keyword>
<dbReference type="PROSITE" id="PS00028">
    <property type="entry name" value="ZINC_FINGER_C2H2_1"/>
    <property type="match status" value="3"/>
</dbReference>
<dbReference type="PANTHER" id="PTHR23226:SF150">
    <property type="entry name" value="ZINC FINGER PROTEIN 444"/>
    <property type="match status" value="1"/>
</dbReference>
<dbReference type="FunFam" id="3.30.160.60:FF:001492">
    <property type="entry name" value="Zinc finger protein 444"/>
    <property type="match status" value="1"/>
</dbReference>
<dbReference type="FunFam" id="1.10.4020.10:FF:000001">
    <property type="entry name" value="zinc finger protein 263 isoform X1"/>
    <property type="match status" value="1"/>
</dbReference>
<dbReference type="SUPFAM" id="SSF47353">
    <property type="entry name" value="Retrovirus capsid dimerization domain-like"/>
    <property type="match status" value="1"/>
</dbReference>
<evidence type="ECO:0000256" key="1">
    <source>
        <dbReference type="ARBA" id="ARBA00022723"/>
    </source>
</evidence>
<dbReference type="GO" id="GO:0005634">
    <property type="term" value="C:nucleus"/>
    <property type="evidence" value="ECO:0007669"/>
    <property type="project" value="UniProtKB-SubCell"/>
</dbReference>
<dbReference type="SUPFAM" id="SSF57667">
    <property type="entry name" value="beta-beta-alpha zinc fingers"/>
    <property type="match status" value="2"/>
</dbReference>
<feature type="region of interest" description="Disordered" evidence="10">
    <location>
        <begin position="362"/>
        <end position="391"/>
    </location>
</feature>
<dbReference type="Proteomes" id="UP000028761">
    <property type="component" value="Chromosome 20"/>
</dbReference>
<dbReference type="InterPro" id="IPR036236">
    <property type="entry name" value="Znf_C2H2_sf"/>
</dbReference>
<dbReference type="Gene3D" id="1.10.4020.10">
    <property type="entry name" value="DNA breaking-rejoining enzymes"/>
    <property type="match status" value="1"/>
</dbReference>
<dbReference type="FunFam" id="3.30.160.60:FF:002343">
    <property type="entry name" value="Zinc finger protein 33A"/>
    <property type="match status" value="1"/>
</dbReference>
<dbReference type="GO" id="GO:0000981">
    <property type="term" value="F:DNA-binding transcription factor activity, RNA polymerase II-specific"/>
    <property type="evidence" value="ECO:0007669"/>
    <property type="project" value="TreeGrafter"/>
</dbReference>
<feature type="domain" description="C2H2-type" evidence="12">
    <location>
        <begin position="342"/>
        <end position="364"/>
    </location>
</feature>
<evidence type="ECO:0000256" key="6">
    <source>
        <dbReference type="ARBA" id="ARBA00023163"/>
    </source>
</evidence>
<keyword evidence="3 8" id="KW-0863">Zinc-finger</keyword>
<dbReference type="SMART" id="SM00355">
    <property type="entry name" value="ZnF_C2H2"/>
    <property type="match status" value="4"/>
</dbReference>
<reference evidence="14 15" key="1">
    <citation type="submission" date="2012-03" db="EMBL/GenBank/DDBJ databases">
        <title>Whole Genome Assembly of Papio anubis.</title>
        <authorList>
            <person name="Liu Y.L."/>
            <person name="Abraham K.A."/>
            <person name="Akbar H.A."/>
            <person name="Ali S.A."/>
            <person name="Anosike U.A."/>
            <person name="Aqrawi P.A."/>
            <person name="Arias F.A."/>
            <person name="Attaway T.A."/>
            <person name="Awwad R.A."/>
            <person name="Babu C.B."/>
            <person name="Bandaranaike D.B."/>
            <person name="Battles P.B."/>
            <person name="Bell A.B."/>
            <person name="Beltran B.B."/>
            <person name="Berhane-Mersha D.B."/>
            <person name="Bess C.B."/>
            <person name="Bickham C.B."/>
            <person name="Bolden T.B."/>
            <person name="Carter K.C."/>
            <person name="Chau D.C."/>
            <person name="Chavez A.C."/>
            <person name="Clerc-Blankenburg K.C."/>
            <person name="Coyle M.C."/>
            <person name="Dao M.D."/>
            <person name="Davila M.L.D."/>
            <person name="Davy-Carroll L.D."/>
            <person name="Denson S.D."/>
            <person name="Dinh H.D."/>
            <person name="Fernandez S.F."/>
            <person name="Fernando P.F."/>
            <person name="Forbes L.F."/>
            <person name="Francis C.F."/>
            <person name="Francisco L.F."/>
            <person name="Fu Q.F."/>
            <person name="Garcia-Iii R.G."/>
            <person name="Garrett T.G."/>
            <person name="Gross S.G."/>
            <person name="Gubbala S.G."/>
            <person name="Hirani K.H."/>
            <person name="Hogues M.H."/>
            <person name="Hollins B.H."/>
            <person name="Jackson L.J."/>
            <person name="Javaid M.J."/>
            <person name="Jhangiani S.J."/>
            <person name="Johnson A.J."/>
            <person name="Johnson B.J."/>
            <person name="Jones J.J."/>
            <person name="Joshi V.J."/>
            <person name="Kalu J.K."/>
            <person name="Khan N.K."/>
            <person name="Korchina V.K."/>
            <person name="Kovar C.K."/>
            <person name="Lago L.L."/>
            <person name="Lara F.L."/>
            <person name="Le T.-K.L."/>
            <person name="Lee S.L."/>
            <person name="Legall-Iii F.L."/>
            <person name="Lemon S.L."/>
            <person name="Liu J.L."/>
            <person name="Liu Y.-S.L."/>
            <person name="Liyanage D.L."/>
            <person name="Lopez J.L."/>
            <person name="Lorensuhewa L.L."/>
            <person name="Mata R.M."/>
            <person name="Mathew T.M."/>
            <person name="Mercado C.M."/>
            <person name="Mercado I.M."/>
            <person name="Morales K.M."/>
            <person name="Morgan M.M."/>
            <person name="Munidasa M.M."/>
            <person name="Ngo D.N."/>
            <person name="Nguyen L.N."/>
            <person name="Nguyen T.N."/>
            <person name="Nguyen N.N."/>
            <person name="Obregon M.O."/>
            <person name="Okwuonu G.O."/>
            <person name="Ongeri F.O."/>
            <person name="Onwere C.O."/>
            <person name="Osifeso I.O."/>
            <person name="Parra A.P."/>
            <person name="Patil S.P."/>
            <person name="Perez A.P."/>
            <person name="Perez Y.P."/>
            <person name="Pham C.P."/>
            <person name="Pu L.-L.P."/>
            <person name="Puazo M.P."/>
            <person name="Quiroz J.Q."/>
            <person name="Rouhana J.R."/>
            <person name="Ruiz M.R."/>
            <person name="Ruiz S.-J.R."/>
            <person name="Saada N.S."/>
            <person name="Santibanez J.S."/>
            <person name="Scheel M.S."/>
            <person name="Schneider B.S."/>
            <person name="Simmons D.S."/>
            <person name="Sisson I.S."/>
            <person name="Tang L.-Y.T."/>
            <person name="Thornton R.T."/>
            <person name="Tisius J.T."/>
            <person name="Toledanes G.T."/>
            <person name="Trejos Z.T."/>
            <person name="Usmani K.U."/>
            <person name="Varghese R.V."/>
            <person name="Vattathil S.V."/>
            <person name="Vee V.V."/>
            <person name="Walker D.W."/>
            <person name="Weissenberger G.W."/>
            <person name="White C.W."/>
            <person name="Williams A.W."/>
            <person name="Woodworth J.W."/>
            <person name="Wright R.W."/>
            <person name="Zhu Y.Z."/>
            <person name="Han Y.H."/>
            <person name="Newsham I.N."/>
            <person name="Nazareth L.N."/>
            <person name="Worley K.W."/>
            <person name="Muzny D.M."/>
            <person name="Rogers J.R."/>
            <person name="Gibbs R.G."/>
        </authorList>
    </citation>
    <scope>NUCLEOTIDE SEQUENCE [LARGE SCALE GENOMIC DNA]</scope>
</reference>
<feature type="chain" id="PRO_5035282560" evidence="11">
    <location>
        <begin position="25"/>
        <end position="391"/>
    </location>
</feature>
<feature type="domain" description="C2H2-type" evidence="12">
    <location>
        <begin position="246"/>
        <end position="273"/>
    </location>
</feature>
<keyword evidence="2" id="KW-0677">Repeat</keyword>
<feature type="signal peptide" evidence="11">
    <location>
        <begin position="1"/>
        <end position="24"/>
    </location>
</feature>
<keyword evidence="15" id="KW-1185">Reference proteome</keyword>
<evidence type="ECO:0000256" key="11">
    <source>
        <dbReference type="SAM" id="SignalP"/>
    </source>
</evidence>
<protein>
    <submittedName>
        <fullName evidence="14">Zinc finger protein 444</fullName>
    </submittedName>
</protein>
<keyword evidence="5" id="KW-0805">Transcription regulation</keyword>
<evidence type="ECO:0000256" key="10">
    <source>
        <dbReference type="SAM" id="MobiDB-lite"/>
    </source>
</evidence>
<feature type="domain" description="C2H2-type" evidence="12">
    <location>
        <begin position="314"/>
        <end position="341"/>
    </location>
</feature>
<dbReference type="PROSITE" id="PS50157">
    <property type="entry name" value="ZINC_FINGER_C2H2_2"/>
    <property type="match status" value="4"/>
</dbReference>
<evidence type="ECO:0000256" key="2">
    <source>
        <dbReference type="ARBA" id="ARBA00022737"/>
    </source>
</evidence>
<gene>
    <name evidence="14" type="primary">ZNF444</name>
</gene>
<feature type="region of interest" description="Disordered" evidence="10">
    <location>
        <begin position="27"/>
        <end position="50"/>
    </location>
</feature>
<evidence type="ECO:0000259" key="13">
    <source>
        <dbReference type="PROSITE" id="PS50804"/>
    </source>
</evidence>
<sequence length="391" mass="42035">MVTHYCQACCKLFLCFLVESSGQAVGGAAGLRHRGPGPTEGPSLDLAPWDPRTARPFRTTRCGPGGPMEVAVPVKQEAEGLALDSPWHRFRRFHLGDAPGPREALGLLRALCRDWLRPEVHTKEQMLELLVLEQFLSALPADTQAWVCSRQPQSGEEAVALLEELWGPATSPDGSSATRAPQNVTQGPGATAGKEDSGMVPLAGTAPGAEGPAPGDSQAVRPYKQEPSSPPLAPGLPAFLAAPGTTSCPECGKTSLKPAHLLRHRQSHSGEKPHACPECGKAFRRKEHLRRHRDTHPGSPGPALRPLPAREKPHACCECGKTFYWREHLVRHRKTHSGARPFACWECGKGFGRREHVLRHQRIHGRAAASTQGTAAPGPDGGGPFPPWPLG</sequence>
<evidence type="ECO:0000259" key="12">
    <source>
        <dbReference type="PROSITE" id="PS50157"/>
    </source>
</evidence>
<comment type="subcellular location">
    <subcellularLocation>
        <location evidence="9">Nucleus</location>
    </subcellularLocation>
</comment>
<evidence type="ECO:0000256" key="3">
    <source>
        <dbReference type="ARBA" id="ARBA00022771"/>
    </source>
</evidence>
<accession>A0A8I5P3H4</accession>
<evidence type="ECO:0000313" key="14">
    <source>
        <dbReference type="Ensembl" id="ENSPANP00000060199.1"/>
    </source>
</evidence>
<keyword evidence="1" id="KW-0479">Metal-binding</keyword>
<evidence type="ECO:0000256" key="4">
    <source>
        <dbReference type="ARBA" id="ARBA00022833"/>
    </source>
</evidence>
<dbReference type="InterPro" id="IPR038269">
    <property type="entry name" value="SCAN_sf"/>
</dbReference>
<evidence type="ECO:0000313" key="15">
    <source>
        <dbReference type="Proteomes" id="UP000028761"/>
    </source>
</evidence>
<evidence type="ECO:0000256" key="5">
    <source>
        <dbReference type="ARBA" id="ARBA00023015"/>
    </source>
</evidence>
<feature type="compositionally biased region" description="Polar residues" evidence="10">
    <location>
        <begin position="172"/>
        <end position="188"/>
    </location>
</feature>
<keyword evidence="4" id="KW-0862">Zinc</keyword>
<evidence type="ECO:0000256" key="9">
    <source>
        <dbReference type="PROSITE-ProRule" id="PRU00187"/>
    </source>
</evidence>
<keyword evidence="6" id="KW-0804">Transcription</keyword>
<dbReference type="PROSITE" id="PS50804">
    <property type="entry name" value="SCAN_BOX"/>
    <property type="match status" value="1"/>
</dbReference>